<proteinExistence type="inferred from homology"/>
<evidence type="ECO:0000256" key="4">
    <source>
        <dbReference type="ARBA" id="ARBA00022475"/>
    </source>
</evidence>
<sequence length="316" mass="36229">MPKKNVFVLLLFLPISLVAQNFEGIIEYEVKLFSKDPDTRLAELDRWTGNNHQLYIKGDYIKYVKKRGLEIVETQVLSPEDGRMYRWFEFDPEVVFWSDPYIENSKIVYHNVVSNKTTILGKQCHLIQARATKASIEFYYTDELKMNTFWCSTNAPFSSTNDLITLAGDFVPLKYVIDHEKYQVIIEAKSIKNVKLDDFHFSLTSLHPFMVPDGDLLDAMPEPLGGMNKFYEQVGNDVRYPKKAAKHTIGGQVMVQFIVSKEGKVSRTHVVNGIGYGCDKEAERVIKESNLQWKPALVDGKPVDFAMIVPIKFKAL</sequence>
<evidence type="ECO:0000256" key="5">
    <source>
        <dbReference type="ARBA" id="ARBA00022519"/>
    </source>
</evidence>
<keyword evidence="10" id="KW-0732">Signal</keyword>
<comment type="similarity">
    <text evidence="2">Belongs to the TonB family.</text>
</comment>
<keyword evidence="4" id="KW-1003">Cell membrane</keyword>
<evidence type="ECO:0000256" key="2">
    <source>
        <dbReference type="ARBA" id="ARBA00006555"/>
    </source>
</evidence>
<dbReference type="PROSITE" id="PS52015">
    <property type="entry name" value="TONB_CTD"/>
    <property type="match status" value="1"/>
</dbReference>
<protein>
    <submittedName>
        <fullName evidence="12">Energy transducer TonB</fullName>
    </submittedName>
</protein>
<keyword evidence="13" id="KW-1185">Reference proteome</keyword>
<dbReference type="Proteomes" id="UP001172082">
    <property type="component" value="Unassembled WGS sequence"/>
</dbReference>
<comment type="caution">
    <text evidence="12">The sequence shown here is derived from an EMBL/GenBank/DDBJ whole genome shotgun (WGS) entry which is preliminary data.</text>
</comment>
<dbReference type="PANTHER" id="PTHR33446:SF2">
    <property type="entry name" value="PROTEIN TONB"/>
    <property type="match status" value="1"/>
</dbReference>
<dbReference type="InterPro" id="IPR051045">
    <property type="entry name" value="TonB-dependent_transducer"/>
</dbReference>
<dbReference type="InterPro" id="IPR037682">
    <property type="entry name" value="TonB_C"/>
</dbReference>
<evidence type="ECO:0000256" key="9">
    <source>
        <dbReference type="ARBA" id="ARBA00023136"/>
    </source>
</evidence>
<evidence type="ECO:0000313" key="13">
    <source>
        <dbReference type="Proteomes" id="UP001172082"/>
    </source>
</evidence>
<dbReference type="SUPFAM" id="SSF74653">
    <property type="entry name" value="TolA/TonB C-terminal domain"/>
    <property type="match status" value="1"/>
</dbReference>
<evidence type="ECO:0000256" key="3">
    <source>
        <dbReference type="ARBA" id="ARBA00022448"/>
    </source>
</evidence>
<dbReference type="EMBL" id="JAUJEA010000001">
    <property type="protein sequence ID" value="MDN5200038.1"/>
    <property type="molecule type" value="Genomic_DNA"/>
</dbReference>
<evidence type="ECO:0000256" key="6">
    <source>
        <dbReference type="ARBA" id="ARBA00022692"/>
    </source>
</evidence>
<keyword evidence="3" id="KW-0813">Transport</keyword>
<evidence type="ECO:0000313" key="12">
    <source>
        <dbReference type="EMBL" id="MDN5200038.1"/>
    </source>
</evidence>
<organism evidence="12 13">
    <name type="scientific">Splendidivirga corallicola</name>
    <dbReference type="NCBI Taxonomy" id="3051826"/>
    <lineage>
        <taxon>Bacteria</taxon>
        <taxon>Pseudomonadati</taxon>
        <taxon>Bacteroidota</taxon>
        <taxon>Cytophagia</taxon>
        <taxon>Cytophagales</taxon>
        <taxon>Splendidivirgaceae</taxon>
        <taxon>Splendidivirga</taxon>
    </lineage>
</organism>
<keyword evidence="7" id="KW-0653">Protein transport</keyword>
<gene>
    <name evidence="12" type="ORF">QQ008_01665</name>
</gene>
<dbReference type="Gene3D" id="3.30.1150.10">
    <property type="match status" value="1"/>
</dbReference>
<accession>A0ABT8KHX1</accession>
<reference evidence="12" key="1">
    <citation type="submission" date="2023-06" db="EMBL/GenBank/DDBJ databases">
        <title>Genomic of Parafulvivirga corallium.</title>
        <authorList>
            <person name="Wang G."/>
        </authorList>
    </citation>
    <scope>NUCLEOTIDE SEQUENCE</scope>
    <source>
        <strain evidence="12">BMA10</strain>
    </source>
</reference>
<feature type="signal peptide" evidence="10">
    <location>
        <begin position="1"/>
        <end position="19"/>
    </location>
</feature>
<dbReference type="Pfam" id="PF03544">
    <property type="entry name" value="TonB_C"/>
    <property type="match status" value="1"/>
</dbReference>
<keyword evidence="9" id="KW-0472">Membrane</keyword>
<keyword evidence="6" id="KW-0812">Transmembrane</keyword>
<keyword evidence="5" id="KW-0997">Cell inner membrane</keyword>
<dbReference type="InterPro" id="IPR006260">
    <property type="entry name" value="TonB/TolA_C"/>
</dbReference>
<evidence type="ECO:0000259" key="11">
    <source>
        <dbReference type="PROSITE" id="PS52015"/>
    </source>
</evidence>
<dbReference type="RefSeq" id="WP_346750065.1">
    <property type="nucleotide sequence ID" value="NZ_JAUJEA010000001.1"/>
</dbReference>
<dbReference type="PANTHER" id="PTHR33446">
    <property type="entry name" value="PROTEIN TONB-RELATED"/>
    <property type="match status" value="1"/>
</dbReference>
<evidence type="ECO:0000256" key="7">
    <source>
        <dbReference type="ARBA" id="ARBA00022927"/>
    </source>
</evidence>
<evidence type="ECO:0000256" key="1">
    <source>
        <dbReference type="ARBA" id="ARBA00004383"/>
    </source>
</evidence>
<keyword evidence="8" id="KW-1133">Transmembrane helix</keyword>
<dbReference type="NCBIfam" id="TIGR01352">
    <property type="entry name" value="tonB_Cterm"/>
    <property type="match status" value="1"/>
</dbReference>
<feature type="chain" id="PRO_5046744566" evidence="10">
    <location>
        <begin position="20"/>
        <end position="316"/>
    </location>
</feature>
<evidence type="ECO:0000256" key="10">
    <source>
        <dbReference type="SAM" id="SignalP"/>
    </source>
</evidence>
<comment type="subcellular location">
    <subcellularLocation>
        <location evidence="1">Cell inner membrane</location>
        <topology evidence="1">Single-pass membrane protein</topology>
        <orientation evidence="1">Periplasmic side</orientation>
    </subcellularLocation>
</comment>
<evidence type="ECO:0000256" key="8">
    <source>
        <dbReference type="ARBA" id="ARBA00022989"/>
    </source>
</evidence>
<name>A0ABT8KHX1_9BACT</name>
<feature type="domain" description="TonB C-terminal" evidence="11">
    <location>
        <begin position="225"/>
        <end position="316"/>
    </location>
</feature>